<dbReference type="PANTHER" id="PTHR30636:SF3">
    <property type="entry name" value="UPF0701 PROTEIN YICC"/>
    <property type="match status" value="1"/>
</dbReference>
<dbReference type="Proteomes" id="UP001055117">
    <property type="component" value="Unassembled WGS sequence"/>
</dbReference>
<feature type="domain" description="Endoribonuclease YicC-like C-terminal" evidence="7">
    <location>
        <begin position="178"/>
        <end position="291"/>
    </location>
</feature>
<evidence type="ECO:0000256" key="5">
    <source>
        <dbReference type="ARBA" id="ARBA00035648"/>
    </source>
</evidence>
<evidence type="ECO:0000313" key="8">
    <source>
        <dbReference type="EMBL" id="GJD44353.1"/>
    </source>
</evidence>
<dbReference type="InterPro" id="IPR005229">
    <property type="entry name" value="YicC/YloC-like"/>
</dbReference>
<dbReference type="InterPro" id="IPR013527">
    <property type="entry name" value="YicC-like_N"/>
</dbReference>
<evidence type="ECO:0000313" key="9">
    <source>
        <dbReference type="Proteomes" id="UP001055117"/>
    </source>
</evidence>
<gene>
    <name evidence="8" type="ORF">AFCDBAGC_2220</name>
</gene>
<keyword evidence="3" id="KW-0255">Endonuclease</keyword>
<keyword evidence="4" id="KW-0378">Hydrolase</keyword>
<feature type="domain" description="Endoribonuclease YicC-like N-terminal" evidence="6">
    <location>
        <begin position="2"/>
        <end position="155"/>
    </location>
</feature>
<dbReference type="InterPro" id="IPR013551">
    <property type="entry name" value="YicC-like_C"/>
</dbReference>
<keyword evidence="9" id="KW-1185">Reference proteome</keyword>
<dbReference type="Pfam" id="PF03755">
    <property type="entry name" value="YicC-like_N"/>
    <property type="match status" value="1"/>
</dbReference>
<comment type="similarity">
    <text evidence="5">Belongs to the YicC/YloC family.</text>
</comment>
<evidence type="ECO:0000256" key="1">
    <source>
        <dbReference type="ARBA" id="ARBA00001968"/>
    </source>
</evidence>
<evidence type="ECO:0000259" key="7">
    <source>
        <dbReference type="Pfam" id="PF08340"/>
    </source>
</evidence>
<evidence type="ECO:0000256" key="4">
    <source>
        <dbReference type="ARBA" id="ARBA00022801"/>
    </source>
</evidence>
<evidence type="ECO:0000256" key="3">
    <source>
        <dbReference type="ARBA" id="ARBA00022759"/>
    </source>
</evidence>
<name>A0ABQ4QGM8_9HYPH</name>
<accession>A0ABQ4QGM8</accession>
<dbReference type="PANTHER" id="PTHR30636">
    <property type="entry name" value="UPF0701 PROTEIN YICC"/>
    <property type="match status" value="1"/>
</dbReference>
<dbReference type="EMBL" id="BPQG01000032">
    <property type="protein sequence ID" value="GJD44353.1"/>
    <property type="molecule type" value="Genomic_DNA"/>
</dbReference>
<evidence type="ECO:0000256" key="2">
    <source>
        <dbReference type="ARBA" id="ARBA00022722"/>
    </source>
</evidence>
<evidence type="ECO:0000259" key="6">
    <source>
        <dbReference type="Pfam" id="PF03755"/>
    </source>
</evidence>
<comment type="caution">
    <text evidence="8">The sequence shown here is derived from an EMBL/GenBank/DDBJ whole genome shotgun (WGS) entry which is preliminary data.</text>
</comment>
<dbReference type="NCBIfam" id="TIGR00255">
    <property type="entry name" value="YicC/YloC family endoribonuclease"/>
    <property type="match status" value="1"/>
</dbReference>
<sequence length="291" mass="31060">MIASMTGFARAAGTTGPVQWAWEVRSVNGRGLDVRLRVPNGYDAVGEVARTALQKTLSRGQCQLSLNLTRPESKARVRIDEALLARLAEAVARVPVPEGIAPATMDGLLSIRGVIESEDEAATDPDALARDLAEGVVRLVADLVDARRAEGRQLEEIVAAQVARMGALTQDAESCPARRPEAIRARLAASVAGLLEPGGLDPERLHQEAVMMAAKADVREELDRLSAHLASVSELLAAGGAIGRRLDFLAQELGREANTLCAKANDVALSRIGLDLKAVVEQFREQVQNVE</sequence>
<organism evidence="8 9">
    <name type="scientific">Methylobacterium cerastii</name>
    <dbReference type="NCBI Taxonomy" id="932741"/>
    <lineage>
        <taxon>Bacteria</taxon>
        <taxon>Pseudomonadati</taxon>
        <taxon>Pseudomonadota</taxon>
        <taxon>Alphaproteobacteria</taxon>
        <taxon>Hyphomicrobiales</taxon>
        <taxon>Methylobacteriaceae</taxon>
        <taxon>Methylobacterium</taxon>
    </lineage>
</organism>
<proteinExistence type="inferred from homology"/>
<comment type="cofactor">
    <cofactor evidence="1">
        <name>a divalent metal cation</name>
        <dbReference type="ChEBI" id="CHEBI:60240"/>
    </cofactor>
</comment>
<reference evidence="8 9" key="1">
    <citation type="journal article" date="2021" name="Front. Microbiol.">
        <title>Comprehensive Comparative Genomics and Phenotyping of Methylobacterium Species.</title>
        <authorList>
            <person name="Alessa O."/>
            <person name="Ogura Y."/>
            <person name="Fujitani Y."/>
            <person name="Takami H."/>
            <person name="Hayashi T."/>
            <person name="Sahin N."/>
            <person name="Tani A."/>
        </authorList>
    </citation>
    <scope>NUCLEOTIDE SEQUENCE [LARGE SCALE GENOMIC DNA]</scope>
    <source>
        <strain evidence="8 9">DSM 23679</strain>
    </source>
</reference>
<keyword evidence="2" id="KW-0540">Nuclease</keyword>
<protein>
    <recommendedName>
        <fullName evidence="10">YicC family protein</fullName>
    </recommendedName>
</protein>
<dbReference type="Pfam" id="PF08340">
    <property type="entry name" value="YicC-like_C"/>
    <property type="match status" value="1"/>
</dbReference>
<evidence type="ECO:0008006" key="10">
    <source>
        <dbReference type="Google" id="ProtNLM"/>
    </source>
</evidence>